<dbReference type="EMBL" id="PNBA02000013">
    <property type="protein sequence ID" value="KAG6403458.1"/>
    <property type="molecule type" value="Genomic_DNA"/>
</dbReference>
<proteinExistence type="predicted"/>
<reference evidence="1" key="2">
    <citation type="submission" date="2020-08" db="EMBL/GenBank/DDBJ databases">
        <title>Plant Genome Project.</title>
        <authorList>
            <person name="Zhang R.-G."/>
        </authorList>
    </citation>
    <scope>NUCLEOTIDE SEQUENCE</scope>
    <source>
        <strain evidence="1">Huo1</strain>
        <tissue evidence="1">Leaf</tissue>
    </source>
</reference>
<reference evidence="1" key="1">
    <citation type="submission" date="2018-01" db="EMBL/GenBank/DDBJ databases">
        <authorList>
            <person name="Mao J.F."/>
        </authorList>
    </citation>
    <scope>NUCLEOTIDE SEQUENCE</scope>
    <source>
        <strain evidence="1">Huo1</strain>
        <tissue evidence="1">Leaf</tissue>
    </source>
</reference>
<dbReference type="AlphaFoldDB" id="A0A8X8X0L9"/>
<keyword evidence="2" id="KW-1185">Reference proteome</keyword>
<organism evidence="1">
    <name type="scientific">Salvia splendens</name>
    <name type="common">Scarlet sage</name>
    <dbReference type="NCBI Taxonomy" id="180675"/>
    <lineage>
        <taxon>Eukaryota</taxon>
        <taxon>Viridiplantae</taxon>
        <taxon>Streptophyta</taxon>
        <taxon>Embryophyta</taxon>
        <taxon>Tracheophyta</taxon>
        <taxon>Spermatophyta</taxon>
        <taxon>Magnoliopsida</taxon>
        <taxon>eudicotyledons</taxon>
        <taxon>Gunneridae</taxon>
        <taxon>Pentapetalae</taxon>
        <taxon>asterids</taxon>
        <taxon>lamiids</taxon>
        <taxon>Lamiales</taxon>
        <taxon>Lamiaceae</taxon>
        <taxon>Nepetoideae</taxon>
        <taxon>Mentheae</taxon>
        <taxon>Salviinae</taxon>
        <taxon>Salvia</taxon>
        <taxon>Salvia subgen. Calosphace</taxon>
        <taxon>core Calosphace</taxon>
    </lineage>
</organism>
<name>A0A8X8X0L9_SALSN</name>
<sequence>MRMLIHPMSKRVMLLTIHLIRRKHMKESVLRINDLEADKQAEEQTAEEPKKGLASKKLENQRLEIYPKDVYVTLGLPIGGTLINRVSRQKKKPFVDEVARRVGKNVERILPKDLIKEVLKYFGCERVQLVCLCAGDTSCCSKKLEGYKEYTIHKTHIILDGDPDKLPRPSGILVFEETETAEKDQWEVAIEGFATTSEDAVRVLQNLLLSMTDVKNMIQNFEAMKIAGATACNMIGVIPEVEVDEEETVTSLQAALAKDNFNSPELVEAVKSMFKVTAQLTKLAEEGPPLDIHPSFEQKNSMAEISSFTAVGMIQSSNTEKSVISVGSKEARLCASKIVKSAMADYMDGGGDDAADEFYSEASGTKTKTSLDNQLRSNDETNGEELDVEAIVKSAVEAYMECDEVDEDFVTPFTDKSEPKLGEALVIYANKQLYTVVMSNGRDDDADKLDEFASNIDKEVSEIPHFAWGDIDMVLVIIDACKDGEDNDLRFTYGCIPEALV</sequence>
<evidence type="ECO:0000313" key="1">
    <source>
        <dbReference type="EMBL" id="KAG6403458.1"/>
    </source>
</evidence>
<accession>A0A8X8X0L9</accession>
<evidence type="ECO:0000313" key="2">
    <source>
        <dbReference type="Proteomes" id="UP000298416"/>
    </source>
</evidence>
<comment type="caution">
    <text evidence="1">The sequence shown here is derived from an EMBL/GenBank/DDBJ whole genome shotgun (WGS) entry which is preliminary data.</text>
</comment>
<dbReference type="Proteomes" id="UP000298416">
    <property type="component" value="Unassembled WGS sequence"/>
</dbReference>
<protein>
    <submittedName>
        <fullName evidence="1">Uncharacterized protein</fullName>
    </submittedName>
</protein>
<gene>
    <name evidence="1" type="ORF">SASPL_135680</name>
</gene>